<dbReference type="EMBL" id="FMIB01000002">
    <property type="protein sequence ID" value="SCL63247.1"/>
    <property type="molecule type" value="Genomic_DNA"/>
</dbReference>
<evidence type="ECO:0000256" key="1">
    <source>
        <dbReference type="SAM" id="MobiDB-lite"/>
    </source>
</evidence>
<feature type="region of interest" description="Disordered" evidence="1">
    <location>
        <begin position="243"/>
        <end position="265"/>
    </location>
</feature>
<feature type="transmembrane region" description="Helical" evidence="2">
    <location>
        <begin position="44"/>
        <end position="70"/>
    </location>
</feature>
<evidence type="ECO:0000313" key="4">
    <source>
        <dbReference type="Proteomes" id="UP000198605"/>
    </source>
</evidence>
<evidence type="ECO:0000256" key="2">
    <source>
        <dbReference type="SAM" id="Phobius"/>
    </source>
</evidence>
<protein>
    <recommendedName>
        <fullName evidence="5">PH domain-containing protein</fullName>
    </recommendedName>
</protein>
<dbReference type="GeneID" id="43280196"/>
<keyword evidence="2" id="KW-1133">Transmembrane helix</keyword>
<feature type="compositionally biased region" description="Pro residues" evidence="1">
    <location>
        <begin position="254"/>
        <end position="265"/>
    </location>
</feature>
<dbReference type="Proteomes" id="UP000198605">
    <property type="component" value="Unassembled WGS sequence"/>
</dbReference>
<name>A0A1C6VAQ3_9ACTN</name>
<evidence type="ECO:0008006" key="5">
    <source>
        <dbReference type="Google" id="ProtNLM"/>
    </source>
</evidence>
<dbReference type="OrthoDB" id="3405898at2"/>
<dbReference type="RefSeq" id="WP_091315143.1">
    <property type="nucleotide sequence ID" value="NZ_FMIB01000002.1"/>
</dbReference>
<keyword evidence="2" id="KW-0812">Transmembrane</keyword>
<keyword evidence="4" id="KW-1185">Reference proteome</keyword>
<sequence>MISKVSAAAVRHRHVVLLLGLLVAGVNAAAVGFASALGQVLFTPLLLLAVVVLLLSVIAVGIRPACFVVLPQVPAFATPAPAWKVFFALGFLGPGSANVGAVVRSARAGMASTFDVVMTISWLALVALLLVEAWRGHDVQLRPHGIQQRWVLGSLTVPWEAVPAAQVPAGADRPSRLRMTFAEPLLVRRRGLPWGWNALRTDSVDARFLAAAIRHYVGHPEHRAVIGSQAEYRRLLADLADRNGGSDESITGPDCPPAPPAQRAF</sequence>
<feature type="transmembrane region" description="Helical" evidence="2">
    <location>
        <begin position="109"/>
        <end position="131"/>
    </location>
</feature>
<keyword evidence="2" id="KW-0472">Membrane</keyword>
<evidence type="ECO:0000313" key="3">
    <source>
        <dbReference type="EMBL" id="SCL63247.1"/>
    </source>
</evidence>
<dbReference type="AlphaFoldDB" id="A0A1C6VAQ3"/>
<organism evidence="3 4">
    <name type="scientific">Micromonospora chersina</name>
    <dbReference type="NCBI Taxonomy" id="47854"/>
    <lineage>
        <taxon>Bacteria</taxon>
        <taxon>Bacillati</taxon>
        <taxon>Actinomycetota</taxon>
        <taxon>Actinomycetes</taxon>
        <taxon>Micromonosporales</taxon>
        <taxon>Micromonosporaceae</taxon>
        <taxon>Micromonospora</taxon>
    </lineage>
</organism>
<accession>A0A1C6VAQ3</accession>
<reference evidence="4" key="1">
    <citation type="submission" date="2016-06" db="EMBL/GenBank/DDBJ databases">
        <authorList>
            <person name="Varghese N."/>
            <person name="Submissions Spin"/>
        </authorList>
    </citation>
    <scope>NUCLEOTIDE SEQUENCE [LARGE SCALE GENOMIC DNA]</scope>
    <source>
        <strain evidence="4">DSM 44151</strain>
    </source>
</reference>
<gene>
    <name evidence="3" type="ORF">GA0070603_3560</name>
</gene>
<proteinExistence type="predicted"/>